<dbReference type="InterPro" id="IPR006097">
    <property type="entry name" value="Glu/Leu/Phe/Val/Trp_DH_dimer"/>
</dbReference>
<dbReference type="InterPro" id="IPR046346">
    <property type="entry name" value="Aminoacid_DH-like_N_sf"/>
</dbReference>
<keyword evidence="10" id="KW-1185">Reference proteome</keyword>
<feature type="domain" description="Glutamate/phenylalanine/leucine/valine/L-tryptophan dehydrogenase C-terminal" evidence="8">
    <location>
        <begin position="146"/>
        <end position="351"/>
    </location>
</feature>
<evidence type="ECO:0000313" key="10">
    <source>
        <dbReference type="Proteomes" id="UP000315395"/>
    </source>
</evidence>
<evidence type="ECO:0000256" key="6">
    <source>
        <dbReference type="RuleBase" id="RU004417"/>
    </source>
</evidence>
<gene>
    <name evidence="9" type="ORF">FNH13_03540</name>
</gene>
<keyword evidence="2 6" id="KW-0560">Oxidoreductase</keyword>
<evidence type="ECO:0000256" key="2">
    <source>
        <dbReference type="ARBA" id="ARBA00023002"/>
    </source>
</evidence>
<sequence>MGTNTGSNVAPDFFSSEQVITCHDDATGLRAVIAIDDTTLGPGFGGTRWRPYDSPEAAVIEAQRLAAAMTLKHACADLPYGGAKSVILQDSDAPLTGEERRAALEAFGEFVARTNGTYIPGVDMGTTPEDMRVIETRGGRAFCDEVDPGPYTARGVYAAMRAAVRHTLDRDMEGVRVVVQGTGHVGASLARYAAADGALLSVADIDGTRAQALADELGASIIDPHEAPYAETDVFAPCAVARVLTTDNASRIRARVVAGAANDTLDSAEAGEALRSAGVTVVPDFVANAGGVIQVHSGVVGWDEDTLVSALERIGERVTDILAEADGRGVTPEQAARDRAAQRLAGAAESR</sequence>
<dbReference type="SMART" id="SM00839">
    <property type="entry name" value="ELFV_dehydrog"/>
    <property type="match status" value="1"/>
</dbReference>
<dbReference type="Gene3D" id="3.40.50.720">
    <property type="entry name" value="NAD(P)-binding Rossmann-like Domain"/>
    <property type="match status" value="1"/>
</dbReference>
<dbReference type="PANTHER" id="PTHR42722">
    <property type="entry name" value="LEUCINE DEHYDROGENASE"/>
    <property type="match status" value="1"/>
</dbReference>
<keyword evidence="3 5" id="KW-0520">NAD</keyword>
<dbReference type="Gene3D" id="3.40.50.10860">
    <property type="entry name" value="Leucine Dehydrogenase, chain A, domain 1"/>
    <property type="match status" value="1"/>
</dbReference>
<dbReference type="AlphaFoldDB" id="A0A516G7M0"/>
<dbReference type="Proteomes" id="UP000315395">
    <property type="component" value="Chromosome"/>
</dbReference>
<dbReference type="RefSeq" id="WP_143782194.1">
    <property type="nucleotide sequence ID" value="NZ_CP041616.1"/>
</dbReference>
<dbReference type="EMBL" id="CP041616">
    <property type="protein sequence ID" value="QDO87523.1"/>
    <property type="molecule type" value="Genomic_DNA"/>
</dbReference>
<dbReference type="Pfam" id="PF02812">
    <property type="entry name" value="ELFV_dehydrog_N"/>
    <property type="match status" value="1"/>
</dbReference>
<evidence type="ECO:0000256" key="3">
    <source>
        <dbReference type="ARBA" id="ARBA00023027"/>
    </source>
</evidence>
<name>A0A516G7M0_9MICO</name>
<dbReference type="InterPro" id="IPR006096">
    <property type="entry name" value="Glu/Leu/Phe/Val/Trp_DH_C"/>
</dbReference>
<dbReference type="GO" id="GO:0006520">
    <property type="term" value="P:amino acid metabolic process"/>
    <property type="evidence" value="ECO:0007669"/>
    <property type="project" value="InterPro"/>
</dbReference>
<dbReference type="InterPro" id="IPR036291">
    <property type="entry name" value="NAD(P)-bd_dom_sf"/>
</dbReference>
<organism evidence="9 10">
    <name type="scientific">Ornithinimicrobium ciconiae</name>
    <dbReference type="NCBI Taxonomy" id="2594265"/>
    <lineage>
        <taxon>Bacteria</taxon>
        <taxon>Bacillati</taxon>
        <taxon>Actinomycetota</taxon>
        <taxon>Actinomycetes</taxon>
        <taxon>Micrococcales</taxon>
        <taxon>Ornithinimicrobiaceae</taxon>
        <taxon>Ornithinimicrobium</taxon>
    </lineage>
</organism>
<dbReference type="PRINTS" id="PR00082">
    <property type="entry name" value="GLFDHDRGNASE"/>
</dbReference>
<evidence type="ECO:0000256" key="1">
    <source>
        <dbReference type="ARBA" id="ARBA00006382"/>
    </source>
</evidence>
<comment type="similarity">
    <text evidence="1 6">Belongs to the Glu/Leu/Phe/Val dehydrogenases family.</text>
</comment>
<dbReference type="KEGG" id="orz:FNH13_03540"/>
<dbReference type="InterPro" id="IPR016211">
    <property type="entry name" value="Glu/Phe/Leu/Val/Trp_DH_bac/arc"/>
</dbReference>
<evidence type="ECO:0000256" key="4">
    <source>
        <dbReference type="PIRSR" id="PIRSR000188-1"/>
    </source>
</evidence>
<evidence type="ECO:0000256" key="5">
    <source>
        <dbReference type="PIRSR" id="PIRSR000188-2"/>
    </source>
</evidence>
<evidence type="ECO:0000313" key="9">
    <source>
        <dbReference type="EMBL" id="QDO87523.1"/>
    </source>
</evidence>
<evidence type="ECO:0000256" key="7">
    <source>
        <dbReference type="SAM" id="MobiDB-lite"/>
    </source>
</evidence>
<dbReference type="SUPFAM" id="SSF53223">
    <property type="entry name" value="Aminoacid dehydrogenase-like, N-terminal domain"/>
    <property type="match status" value="1"/>
</dbReference>
<keyword evidence="5" id="KW-0547">Nucleotide-binding</keyword>
<dbReference type="OrthoDB" id="9803297at2"/>
<feature type="region of interest" description="Disordered" evidence="7">
    <location>
        <begin position="329"/>
        <end position="351"/>
    </location>
</feature>
<evidence type="ECO:0000259" key="8">
    <source>
        <dbReference type="SMART" id="SM00839"/>
    </source>
</evidence>
<accession>A0A516G7M0</accession>
<proteinExistence type="inferred from homology"/>
<dbReference type="PANTHER" id="PTHR42722:SF1">
    <property type="entry name" value="VALINE DEHYDROGENASE"/>
    <property type="match status" value="1"/>
</dbReference>
<feature type="binding site" evidence="5">
    <location>
        <begin position="181"/>
        <end position="186"/>
    </location>
    <ligand>
        <name>NAD(+)</name>
        <dbReference type="ChEBI" id="CHEBI:57540"/>
    </ligand>
</feature>
<protein>
    <submittedName>
        <fullName evidence="9">Glu/Leu/Phe/Val dehydrogenase</fullName>
    </submittedName>
</protein>
<dbReference type="InterPro" id="IPR006095">
    <property type="entry name" value="Glu/Leu/Phe/Val/Trp_DH"/>
</dbReference>
<dbReference type="CDD" id="cd01075">
    <property type="entry name" value="NAD_bind_Leu_Phe_Val_DH"/>
    <property type="match status" value="1"/>
</dbReference>
<dbReference type="GO" id="GO:0016639">
    <property type="term" value="F:oxidoreductase activity, acting on the CH-NH2 group of donors, NAD or NADP as acceptor"/>
    <property type="evidence" value="ECO:0007669"/>
    <property type="project" value="InterPro"/>
</dbReference>
<feature type="active site" description="Proton donor/acceptor" evidence="4">
    <location>
        <position position="84"/>
    </location>
</feature>
<dbReference type="Pfam" id="PF00208">
    <property type="entry name" value="ELFV_dehydrog"/>
    <property type="match status" value="2"/>
</dbReference>
<feature type="compositionally biased region" description="Low complexity" evidence="7">
    <location>
        <begin position="342"/>
        <end position="351"/>
    </location>
</feature>
<reference evidence="9 10" key="1">
    <citation type="submission" date="2019-07" db="EMBL/GenBank/DDBJ databases">
        <title>complete genome sequencing of Ornithinimicrobium sp. H23M54.</title>
        <authorList>
            <person name="Bae J.-W."/>
            <person name="Lee S.-Y."/>
        </authorList>
    </citation>
    <scope>NUCLEOTIDE SEQUENCE [LARGE SCALE GENOMIC DNA]</scope>
    <source>
        <strain evidence="9 10">H23M54</strain>
    </source>
</reference>
<dbReference type="GO" id="GO:0000166">
    <property type="term" value="F:nucleotide binding"/>
    <property type="evidence" value="ECO:0007669"/>
    <property type="project" value="UniProtKB-KW"/>
</dbReference>
<dbReference type="PIRSF" id="PIRSF000188">
    <property type="entry name" value="Phe_leu_dh"/>
    <property type="match status" value="1"/>
</dbReference>
<dbReference type="SUPFAM" id="SSF51735">
    <property type="entry name" value="NAD(P)-binding Rossmann-fold domains"/>
    <property type="match status" value="1"/>
</dbReference>